<comment type="function">
    <text evidence="13">Primarily acts as an independent SigF regulator that is sensitive to the osmosensory signal, mediating the cross talk of PknD with the SigF regulon. Possesses both phosphatase and kinase activities. The kinase domain functions as a classic anti-sigma factor-like kinase to phosphorylate the anti-anti-sigma factor domain at the canonical regulatory site, and the phosphatase domain antagonizes this activity.</text>
</comment>
<dbReference type="SMART" id="SM00091">
    <property type="entry name" value="PAS"/>
    <property type="match status" value="1"/>
</dbReference>
<dbReference type="InterPro" id="IPR035965">
    <property type="entry name" value="PAS-like_dom_sf"/>
</dbReference>
<evidence type="ECO:0000256" key="7">
    <source>
        <dbReference type="ARBA" id="ARBA00022801"/>
    </source>
</evidence>
<dbReference type="GO" id="GO:0005524">
    <property type="term" value="F:ATP binding"/>
    <property type="evidence" value="ECO:0007669"/>
    <property type="project" value="UniProtKB-KW"/>
</dbReference>
<feature type="domain" description="PAS" evidence="16">
    <location>
        <begin position="344"/>
        <end position="371"/>
    </location>
</feature>
<keyword evidence="8" id="KW-0067">ATP-binding</keyword>
<dbReference type="InterPro" id="IPR036457">
    <property type="entry name" value="PPM-type-like_dom_sf"/>
</dbReference>
<dbReference type="GO" id="GO:0004722">
    <property type="term" value="F:protein serine/threonine phosphatase activity"/>
    <property type="evidence" value="ECO:0007669"/>
    <property type="project" value="UniProtKB-EC"/>
</dbReference>
<evidence type="ECO:0000259" key="16">
    <source>
        <dbReference type="PROSITE" id="PS50112"/>
    </source>
</evidence>
<dbReference type="Pfam" id="PF07228">
    <property type="entry name" value="SpoIIE"/>
    <property type="match status" value="1"/>
</dbReference>
<dbReference type="InterPro" id="IPR029016">
    <property type="entry name" value="GAF-like_dom_sf"/>
</dbReference>
<dbReference type="EMBL" id="CP050692">
    <property type="protein sequence ID" value="QIT48312.1"/>
    <property type="molecule type" value="Genomic_DNA"/>
</dbReference>
<dbReference type="GO" id="GO:0016301">
    <property type="term" value="F:kinase activity"/>
    <property type="evidence" value="ECO:0007669"/>
    <property type="project" value="UniProtKB-KW"/>
</dbReference>
<organism evidence="17 18">
    <name type="scientific">Streptomyces antibioticus</name>
    <dbReference type="NCBI Taxonomy" id="1890"/>
    <lineage>
        <taxon>Bacteria</taxon>
        <taxon>Bacillati</taxon>
        <taxon>Actinomycetota</taxon>
        <taxon>Actinomycetes</taxon>
        <taxon>Kitasatosporales</taxon>
        <taxon>Streptomycetaceae</taxon>
        <taxon>Streptomyces</taxon>
    </lineage>
</organism>
<keyword evidence="7" id="KW-0378">Hydrolase</keyword>
<evidence type="ECO:0000256" key="12">
    <source>
        <dbReference type="ARBA" id="ARBA00047761"/>
    </source>
</evidence>
<evidence type="ECO:0000256" key="11">
    <source>
        <dbReference type="ARBA" id="ARBA00023211"/>
    </source>
</evidence>
<gene>
    <name evidence="17" type="ORF">HCX60_36265</name>
</gene>
<accession>A0AAE6YF67</accession>
<dbReference type="InterPro" id="IPR052016">
    <property type="entry name" value="Bact_Sigma-Reg"/>
</dbReference>
<dbReference type="CDD" id="cd00130">
    <property type="entry name" value="PAS"/>
    <property type="match status" value="1"/>
</dbReference>
<evidence type="ECO:0000256" key="5">
    <source>
        <dbReference type="ARBA" id="ARBA00022741"/>
    </source>
</evidence>
<keyword evidence="5" id="KW-0547">Nucleotide-binding</keyword>
<evidence type="ECO:0000256" key="10">
    <source>
        <dbReference type="ARBA" id="ARBA00022912"/>
    </source>
</evidence>
<dbReference type="Proteomes" id="UP000502504">
    <property type="component" value="Chromosome"/>
</dbReference>
<dbReference type="Pfam" id="PF08448">
    <property type="entry name" value="PAS_4"/>
    <property type="match status" value="1"/>
</dbReference>
<evidence type="ECO:0000256" key="3">
    <source>
        <dbReference type="ARBA" id="ARBA00022679"/>
    </source>
</evidence>
<keyword evidence="2" id="KW-0597">Phosphoprotein</keyword>
<evidence type="ECO:0000256" key="1">
    <source>
        <dbReference type="ARBA" id="ARBA00013081"/>
    </source>
</evidence>
<comment type="catalytic activity">
    <reaction evidence="12">
        <text>O-phospho-L-seryl-[protein] + H2O = L-seryl-[protein] + phosphate</text>
        <dbReference type="Rhea" id="RHEA:20629"/>
        <dbReference type="Rhea" id="RHEA-COMP:9863"/>
        <dbReference type="Rhea" id="RHEA-COMP:11604"/>
        <dbReference type="ChEBI" id="CHEBI:15377"/>
        <dbReference type="ChEBI" id="CHEBI:29999"/>
        <dbReference type="ChEBI" id="CHEBI:43474"/>
        <dbReference type="ChEBI" id="CHEBI:83421"/>
        <dbReference type="EC" id="3.1.3.16"/>
    </reaction>
</comment>
<evidence type="ECO:0000256" key="13">
    <source>
        <dbReference type="ARBA" id="ARBA00056274"/>
    </source>
</evidence>
<dbReference type="InterPro" id="IPR000014">
    <property type="entry name" value="PAS"/>
</dbReference>
<dbReference type="PANTHER" id="PTHR43156:SF2">
    <property type="entry name" value="STAGE II SPORULATION PROTEIN E"/>
    <property type="match status" value="1"/>
</dbReference>
<evidence type="ECO:0000256" key="4">
    <source>
        <dbReference type="ARBA" id="ARBA00022723"/>
    </source>
</evidence>
<dbReference type="GO" id="GO:0046872">
    <property type="term" value="F:metal ion binding"/>
    <property type="evidence" value="ECO:0007669"/>
    <property type="project" value="UniProtKB-KW"/>
</dbReference>
<keyword evidence="4" id="KW-0479">Metal-binding</keyword>
<dbReference type="Gene3D" id="3.60.40.10">
    <property type="entry name" value="PPM-type phosphatase domain"/>
    <property type="match status" value="1"/>
</dbReference>
<dbReference type="FunFam" id="3.60.40.10:FF:000005">
    <property type="entry name" value="Serine/threonine protein phosphatase"/>
    <property type="match status" value="1"/>
</dbReference>
<evidence type="ECO:0000313" key="17">
    <source>
        <dbReference type="EMBL" id="QIT48312.1"/>
    </source>
</evidence>
<reference evidence="17 18" key="1">
    <citation type="submission" date="2020-03" db="EMBL/GenBank/DDBJ databases">
        <title>Is there a link between lipid content and antibiotic production in Streptomyces?</title>
        <authorList>
            <person name="David M."/>
            <person name="Lejeune C."/>
            <person name="Abreu S."/>
            <person name="Thibessard A."/>
            <person name="Leblond P."/>
            <person name="Chaminade P."/>
            <person name="Virolle M.-J."/>
        </authorList>
    </citation>
    <scope>NUCLEOTIDE SEQUENCE [LARGE SCALE GENOMIC DNA]</scope>
    <source>
        <strain evidence="17 18">DSM 41481</strain>
    </source>
</reference>
<keyword evidence="6" id="KW-0418">Kinase</keyword>
<dbReference type="SUPFAM" id="SSF55781">
    <property type="entry name" value="GAF domain-like"/>
    <property type="match status" value="2"/>
</dbReference>
<dbReference type="InterPro" id="IPR001932">
    <property type="entry name" value="PPM-type_phosphatase-like_dom"/>
</dbReference>
<name>A0AAE6YF67_STRAT</name>
<dbReference type="InterPro" id="IPR013656">
    <property type="entry name" value="PAS_4"/>
</dbReference>
<protein>
    <recommendedName>
        <fullName evidence="1">protein-serine/threonine phosphatase</fullName>
        <ecNumber evidence="1">3.1.3.16</ecNumber>
    </recommendedName>
    <alternativeName>
        <fullName evidence="15">Protein-serine/threonine phosphatase</fullName>
    </alternativeName>
    <alternativeName>
        <fullName evidence="14">Serine/threonine-protein kinase</fullName>
    </alternativeName>
</protein>
<dbReference type="Pfam" id="PF13185">
    <property type="entry name" value="GAF_2"/>
    <property type="match status" value="1"/>
</dbReference>
<evidence type="ECO:0000256" key="6">
    <source>
        <dbReference type="ARBA" id="ARBA00022777"/>
    </source>
</evidence>
<dbReference type="AlphaFoldDB" id="A0AAE6YF67"/>
<keyword evidence="3" id="KW-0808">Transferase</keyword>
<evidence type="ECO:0000256" key="2">
    <source>
        <dbReference type="ARBA" id="ARBA00022553"/>
    </source>
</evidence>
<evidence type="ECO:0000256" key="9">
    <source>
        <dbReference type="ARBA" id="ARBA00022842"/>
    </source>
</evidence>
<dbReference type="PROSITE" id="PS50112">
    <property type="entry name" value="PAS"/>
    <property type="match status" value="1"/>
</dbReference>
<keyword evidence="9" id="KW-0460">Magnesium</keyword>
<sequence length="846" mass="89193">MDDVRCGWCDAPLPDDAARNRRYCGPLHRQAAWRARRRWRAAADARRATLLTGTDLLDRAQAVATRAVDPSPAHDSDAGRLCAEAAEVPDLADQLVRNAVRADRQAGATWAQIGAGLGIGGEAARNRYGRGRTAVATTPLPGTDPVPAPEEQPGHVLEALRPCLVEVVRETGASAGLLYLVSLDGRVLRLAATSGVPPKIAALWERLRVAASGPVADAVRERRLVWLASQAELTRRYPKAALVLPYDVALAAAPLVAGPMVRGALVLLWPGSRPPRLGAQERRAVGAARDRMSALLERAAEDGQPVLPGRAPRHVAPARGPTAGPAEAQAAADFANRLPEGCCALDPEGRITFVNAAAAELLGRRVADLAGVLLWEALPWLDDPAFEDRYRAAVLSHRPTSFTALCPPDLRLDLRLCPDGSGVSLRITPVGIAATADTVDRPGSEHQGTGGLYDLMHLAATLTEAASVRDVVELAADHIMPAFDAQGFVLSLAEGGRLRVVGHRGYRPEVIEFLDLPPFKDATAPTVRALTTGAPLFFASPREMARLNPAIPRLTGRGSWAFLPLIASGRPVGCCVVSYQRPHTFAPGERAVLTSLAGLIAQAVDRARLYDAKHQLAHSLQTGLLPATLPTVPGLRVAARYLPGARDMDIGGDFYDVIRCGGAGVAAAIGDVQGHNVNAAALMGQVRTAVHATAGAPPAEVLARTNRLLTDLDSGLFTSCVYAHLDLAGRTVRLATAGHPPPLLRRPDGRTEILDLPPGLLLGIDPGAEYEATEIPLPPGAVLALYTDGLIEAPGVDLGDATAVLAGHLAREDPRDLDAMADALLQRSPSCGDDVALLLLHPPPPP</sequence>
<evidence type="ECO:0000313" key="18">
    <source>
        <dbReference type="Proteomes" id="UP000502504"/>
    </source>
</evidence>
<dbReference type="SMART" id="SM00331">
    <property type="entry name" value="PP2C_SIG"/>
    <property type="match status" value="1"/>
</dbReference>
<keyword evidence="10" id="KW-0904">Protein phosphatase</keyword>
<evidence type="ECO:0000256" key="8">
    <source>
        <dbReference type="ARBA" id="ARBA00022840"/>
    </source>
</evidence>
<evidence type="ECO:0000256" key="14">
    <source>
        <dbReference type="ARBA" id="ARBA00075117"/>
    </source>
</evidence>
<dbReference type="RefSeq" id="WP_078636501.1">
    <property type="nucleotide sequence ID" value="NZ_CM007717.1"/>
</dbReference>
<keyword evidence="11" id="KW-0464">Manganese</keyword>
<dbReference type="SUPFAM" id="SSF55785">
    <property type="entry name" value="PYP-like sensor domain (PAS domain)"/>
    <property type="match status" value="1"/>
</dbReference>
<dbReference type="SUPFAM" id="SSF81606">
    <property type="entry name" value="PP2C-like"/>
    <property type="match status" value="1"/>
</dbReference>
<dbReference type="Gene3D" id="3.30.450.40">
    <property type="match status" value="2"/>
</dbReference>
<dbReference type="EC" id="3.1.3.16" evidence="1"/>
<proteinExistence type="predicted"/>
<evidence type="ECO:0000256" key="15">
    <source>
        <dbReference type="ARBA" id="ARBA00081350"/>
    </source>
</evidence>
<dbReference type="InterPro" id="IPR003018">
    <property type="entry name" value="GAF"/>
</dbReference>
<dbReference type="PANTHER" id="PTHR43156">
    <property type="entry name" value="STAGE II SPORULATION PROTEIN E-RELATED"/>
    <property type="match status" value="1"/>
</dbReference>
<dbReference type="Gene3D" id="3.30.450.20">
    <property type="entry name" value="PAS domain"/>
    <property type="match status" value="1"/>
</dbReference>